<dbReference type="Proteomes" id="UP000000739">
    <property type="component" value="Chromosome"/>
</dbReference>
<name>B8FNJ3_DESAL</name>
<dbReference type="HOGENOM" id="CLU_3232588_0_0_7"/>
<protein>
    <submittedName>
        <fullName evidence="2">Uncharacterized protein</fullName>
    </submittedName>
</protein>
<proteinExistence type="predicted"/>
<keyword evidence="1" id="KW-1133">Transmembrane helix</keyword>
<keyword evidence="3" id="KW-1185">Reference proteome</keyword>
<sequence>MPNWLSITLKAIALWAVISIPAGWFLGRFCAAGKGALYPRRKK</sequence>
<dbReference type="KEGG" id="dal:Dalk_4596"/>
<reference evidence="2 3" key="1">
    <citation type="journal article" date="2012" name="Environ. Microbiol.">
        <title>The genome sequence of Desulfatibacillum alkenivorans AK-01: a blueprint for anaerobic alkane oxidation.</title>
        <authorList>
            <person name="Callaghan A.V."/>
            <person name="Morris B.E."/>
            <person name="Pereira I.A."/>
            <person name="McInerney M.J."/>
            <person name="Austin R.N."/>
            <person name="Groves J.T."/>
            <person name="Kukor J.J."/>
            <person name="Suflita J.M."/>
            <person name="Young L.Y."/>
            <person name="Zylstra G.J."/>
            <person name="Wawrik B."/>
        </authorList>
    </citation>
    <scope>NUCLEOTIDE SEQUENCE [LARGE SCALE GENOMIC DNA]</scope>
    <source>
        <strain evidence="2 3">AK-01</strain>
    </source>
</reference>
<feature type="transmembrane region" description="Helical" evidence="1">
    <location>
        <begin position="12"/>
        <end position="33"/>
    </location>
</feature>
<accession>B8FNJ3</accession>
<organism evidence="2 3">
    <name type="scientific">Desulfatibacillum aliphaticivorans</name>
    <dbReference type="NCBI Taxonomy" id="218208"/>
    <lineage>
        <taxon>Bacteria</taxon>
        <taxon>Pseudomonadati</taxon>
        <taxon>Thermodesulfobacteriota</taxon>
        <taxon>Desulfobacteria</taxon>
        <taxon>Desulfobacterales</taxon>
        <taxon>Desulfatibacillaceae</taxon>
        <taxon>Desulfatibacillum</taxon>
    </lineage>
</organism>
<evidence type="ECO:0000256" key="1">
    <source>
        <dbReference type="SAM" id="Phobius"/>
    </source>
</evidence>
<evidence type="ECO:0000313" key="2">
    <source>
        <dbReference type="EMBL" id="ACL06274.1"/>
    </source>
</evidence>
<dbReference type="EMBL" id="CP001322">
    <property type="protein sequence ID" value="ACL06274.1"/>
    <property type="molecule type" value="Genomic_DNA"/>
</dbReference>
<evidence type="ECO:0000313" key="3">
    <source>
        <dbReference type="Proteomes" id="UP000000739"/>
    </source>
</evidence>
<keyword evidence="1" id="KW-0812">Transmembrane</keyword>
<keyword evidence="1" id="KW-0472">Membrane</keyword>
<gene>
    <name evidence="2" type="ordered locus">Dalk_4596</name>
</gene>
<dbReference type="AlphaFoldDB" id="B8FNJ3"/>